<proteinExistence type="predicted"/>
<dbReference type="EMBL" id="JAJNAY010000001">
    <property type="protein sequence ID" value="MCD1115264.1"/>
    <property type="molecule type" value="Genomic_DNA"/>
</dbReference>
<name>A0A9Q3V190_9FLAO</name>
<dbReference type="AlphaFoldDB" id="A0A9Q3V190"/>
<dbReference type="Proteomes" id="UP001108025">
    <property type="component" value="Unassembled WGS sequence"/>
</dbReference>
<evidence type="ECO:0000313" key="1">
    <source>
        <dbReference type="EMBL" id="MCD1115264.1"/>
    </source>
</evidence>
<sequence length="121" mass="14256">MASHENKDNIKEIFDHFEADGKSMHPLILERVEFHLEILNLKQAKTDLLLLERAEGFLGLHGEVRSLNRLLWDLEGKELNVDDRIFESILGYTIKFRKSQVLPRYYDCCLITRDIKMILLN</sequence>
<gene>
    <name evidence="1" type="ORF">LO744_00030</name>
</gene>
<accession>A0A9Q3V190</accession>
<comment type="caution">
    <text evidence="1">The sequence shown here is derived from an EMBL/GenBank/DDBJ whole genome shotgun (WGS) entry which is preliminary data.</text>
</comment>
<organism evidence="1 2">
    <name type="scientific">Chryseobacterium turcicum</name>
    <dbReference type="NCBI Taxonomy" id="2898076"/>
    <lineage>
        <taxon>Bacteria</taxon>
        <taxon>Pseudomonadati</taxon>
        <taxon>Bacteroidota</taxon>
        <taxon>Flavobacteriia</taxon>
        <taxon>Flavobacteriales</taxon>
        <taxon>Weeksellaceae</taxon>
        <taxon>Chryseobacterium group</taxon>
        <taxon>Chryseobacterium</taxon>
    </lineage>
</organism>
<protein>
    <submittedName>
        <fullName evidence="1">Uncharacterized protein</fullName>
    </submittedName>
</protein>
<keyword evidence="2" id="KW-1185">Reference proteome</keyword>
<evidence type="ECO:0000313" key="2">
    <source>
        <dbReference type="Proteomes" id="UP001108025"/>
    </source>
</evidence>
<reference evidence="1" key="1">
    <citation type="submission" date="2021-11" db="EMBL/GenBank/DDBJ databases">
        <title>Description of novel Chryseobacterium species.</title>
        <authorList>
            <person name="Saticioglu I.B."/>
            <person name="Ay H."/>
            <person name="Altun S."/>
            <person name="Duman M."/>
        </authorList>
    </citation>
    <scope>NUCLEOTIDE SEQUENCE</scope>
    <source>
        <strain evidence="1">C-17</strain>
    </source>
</reference>
<dbReference type="RefSeq" id="WP_230666139.1">
    <property type="nucleotide sequence ID" value="NZ_JAJNAY010000001.1"/>
</dbReference>